<keyword evidence="2" id="KW-1185">Reference proteome</keyword>
<evidence type="ECO:0000313" key="2">
    <source>
        <dbReference type="Proteomes" id="UP001201273"/>
    </source>
</evidence>
<protein>
    <submittedName>
        <fullName evidence="1">DUF2750 domain-containing protein</fullName>
    </submittedName>
</protein>
<gene>
    <name evidence="1" type="ORF">K6Y31_02315</name>
</gene>
<reference evidence="1 2" key="1">
    <citation type="journal article" date="2022" name="Environ. Microbiol. Rep.">
        <title>Eco-phylogenetic analyses reveal divergent evolution of vitamin B12 metabolism in the marine bacterial family 'Psychromonadaceae'.</title>
        <authorList>
            <person name="Jin X."/>
            <person name="Yang Y."/>
            <person name="Cao H."/>
            <person name="Gao B."/>
            <person name="Zhao Z."/>
        </authorList>
    </citation>
    <scope>NUCLEOTIDE SEQUENCE [LARGE SCALE GENOMIC DNA]</scope>
    <source>
        <strain evidence="1 2">MKS20</strain>
    </source>
</reference>
<dbReference type="Proteomes" id="UP001201273">
    <property type="component" value="Unassembled WGS sequence"/>
</dbReference>
<sequence length="117" mass="13403">MSNLTADVKKNTALFVKESQKSETVWGLCNAQGQWLSLDSSEFEESEVMPFWSQADDAQVHCLEEWADFKPTKLTLEEFVEDWLTTLAEDEVLIGLNWNSELEGDELEPKAVLELYL</sequence>
<dbReference type="RefSeq" id="WP_232800121.1">
    <property type="nucleotide sequence ID" value="NZ_CP170335.1"/>
</dbReference>
<accession>A0ABS8W7B8</accession>
<dbReference type="Pfam" id="PF11042">
    <property type="entry name" value="DUF2750"/>
    <property type="match status" value="1"/>
</dbReference>
<name>A0ABS8W7B8_9GAMM</name>
<dbReference type="EMBL" id="JAIMJA010000002">
    <property type="protein sequence ID" value="MCE2593646.1"/>
    <property type="molecule type" value="Genomic_DNA"/>
</dbReference>
<dbReference type="InterPro" id="IPR021284">
    <property type="entry name" value="DUF2750"/>
</dbReference>
<proteinExistence type="predicted"/>
<comment type="caution">
    <text evidence="1">The sequence shown here is derived from an EMBL/GenBank/DDBJ whole genome shotgun (WGS) entry which is preliminary data.</text>
</comment>
<evidence type="ECO:0000313" key="1">
    <source>
        <dbReference type="EMBL" id="MCE2593646.1"/>
    </source>
</evidence>
<organism evidence="1 2">
    <name type="scientific">Motilimonas cestriensis</name>
    <dbReference type="NCBI Taxonomy" id="2742685"/>
    <lineage>
        <taxon>Bacteria</taxon>
        <taxon>Pseudomonadati</taxon>
        <taxon>Pseudomonadota</taxon>
        <taxon>Gammaproteobacteria</taxon>
        <taxon>Alteromonadales</taxon>
        <taxon>Alteromonadales genera incertae sedis</taxon>
        <taxon>Motilimonas</taxon>
    </lineage>
</organism>